<feature type="non-terminal residue" evidence="1">
    <location>
        <position position="1"/>
    </location>
</feature>
<dbReference type="EMBL" id="BARU01042018">
    <property type="protein sequence ID" value="GAH80297.1"/>
    <property type="molecule type" value="Genomic_DNA"/>
</dbReference>
<evidence type="ECO:0000313" key="1">
    <source>
        <dbReference type="EMBL" id="GAH80297.1"/>
    </source>
</evidence>
<protein>
    <submittedName>
        <fullName evidence="1">Uncharacterized protein</fullName>
    </submittedName>
</protein>
<comment type="caution">
    <text evidence="1">The sequence shown here is derived from an EMBL/GenBank/DDBJ whole genome shotgun (WGS) entry which is preliminary data.</text>
</comment>
<name>X1IF03_9ZZZZ</name>
<sequence>AYAVGVLDSEERFINWLDYVIPAGATHSFQGSFIMWDRDVTIHAYSYIEDEDGFVHLDNEAAKDVKLGVVPGCHVSSDETEGSGQDSSNTAAIVKIGSILRHYG</sequence>
<organism evidence="1">
    <name type="scientific">marine sediment metagenome</name>
    <dbReference type="NCBI Taxonomy" id="412755"/>
    <lineage>
        <taxon>unclassified sequences</taxon>
        <taxon>metagenomes</taxon>
        <taxon>ecological metagenomes</taxon>
    </lineage>
</organism>
<dbReference type="AlphaFoldDB" id="X1IF03"/>
<gene>
    <name evidence="1" type="ORF">S03H2_64644</name>
</gene>
<proteinExistence type="predicted"/>
<reference evidence="1" key="1">
    <citation type="journal article" date="2014" name="Front. Microbiol.">
        <title>High frequency of phylogenetically diverse reductive dehalogenase-homologous genes in deep subseafloor sedimentary metagenomes.</title>
        <authorList>
            <person name="Kawai M."/>
            <person name="Futagami T."/>
            <person name="Toyoda A."/>
            <person name="Takaki Y."/>
            <person name="Nishi S."/>
            <person name="Hori S."/>
            <person name="Arai W."/>
            <person name="Tsubouchi T."/>
            <person name="Morono Y."/>
            <person name="Uchiyama I."/>
            <person name="Ito T."/>
            <person name="Fujiyama A."/>
            <person name="Inagaki F."/>
            <person name="Takami H."/>
        </authorList>
    </citation>
    <scope>NUCLEOTIDE SEQUENCE</scope>
    <source>
        <strain evidence="1">Expedition CK06-06</strain>
    </source>
</reference>
<accession>X1IF03</accession>